<dbReference type="GO" id="GO:0016620">
    <property type="term" value="F:oxidoreductase activity, acting on the aldehyde or oxo group of donors, NAD or NADP as acceptor"/>
    <property type="evidence" value="ECO:0007669"/>
    <property type="project" value="InterPro"/>
</dbReference>
<evidence type="ECO:0000256" key="2">
    <source>
        <dbReference type="ARBA" id="ARBA00023002"/>
    </source>
</evidence>
<evidence type="ECO:0000256" key="1">
    <source>
        <dbReference type="ARBA" id="ARBA00009986"/>
    </source>
</evidence>
<gene>
    <name evidence="7" type="ORF">HX845_04815</name>
</gene>
<dbReference type="InterPro" id="IPR015590">
    <property type="entry name" value="Aldehyde_DH_dom"/>
</dbReference>
<comment type="caution">
    <text evidence="7">The sequence shown here is derived from an EMBL/GenBank/DDBJ whole genome shotgun (WGS) entry which is preliminary data.</text>
</comment>
<dbReference type="EMBL" id="JACAQE010000001">
    <property type="protein sequence ID" value="NWC12961.1"/>
    <property type="molecule type" value="Genomic_DNA"/>
</dbReference>
<keyword evidence="2 5" id="KW-0560">Oxidoreductase</keyword>
<reference evidence="7 8" key="1">
    <citation type="submission" date="2020-04" db="EMBL/GenBank/DDBJ databases">
        <title>Molecular characterization of pseudomonads from Agaricus bisporus reveal novel blotch 2 pathogens in Western Europe.</title>
        <authorList>
            <person name="Taparia T."/>
            <person name="Krijger M."/>
            <person name="Haynes E."/>
            <person name="Elpinstone J.G."/>
            <person name="Noble R."/>
            <person name="Van Der Wolf J."/>
        </authorList>
    </citation>
    <scope>NUCLEOTIDE SEQUENCE [LARGE SCALE GENOMIC DNA]</scope>
    <source>
        <strain evidence="7 8">IPO3738</strain>
    </source>
</reference>
<evidence type="ECO:0000259" key="6">
    <source>
        <dbReference type="Pfam" id="PF00171"/>
    </source>
</evidence>
<dbReference type="Gene3D" id="3.40.309.10">
    <property type="entry name" value="Aldehyde Dehydrogenase, Chain A, domain 2"/>
    <property type="match status" value="1"/>
</dbReference>
<dbReference type="PROSITE" id="PS00070">
    <property type="entry name" value="ALDEHYDE_DEHYDR_CYS"/>
    <property type="match status" value="1"/>
</dbReference>
<dbReference type="PANTHER" id="PTHR43720">
    <property type="entry name" value="2-AMINOMUCONIC SEMIALDEHYDE DEHYDROGENASE"/>
    <property type="match status" value="1"/>
</dbReference>
<dbReference type="InterPro" id="IPR016163">
    <property type="entry name" value="Ald_DH_C"/>
</dbReference>
<dbReference type="PANTHER" id="PTHR43720:SF2">
    <property type="entry name" value="2-AMINOMUCONIC SEMIALDEHYDE DEHYDROGENASE"/>
    <property type="match status" value="1"/>
</dbReference>
<feature type="active site" evidence="4">
    <location>
        <position position="254"/>
    </location>
</feature>
<dbReference type="InterPro" id="IPR017628">
    <property type="entry name" value="OHmuconic_semiald_DH"/>
</dbReference>
<organism evidence="7 8">
    <name type="scientific">Pseudomonas gingeri</name>
    <dbReference type="NCBI Taxonomy" id="117681"/>
    <lineage>
        <taxon>Bacteria</taxon>
        <taxon>Pseudomonadati</taxon>
        <taxon>Pseudomonadota</taxon>
        <taxon>Gammaproteobacteria</taxon>
        <taxon>Pseudomonadales</taxon>
        <taxon>Pseudomonadaceae</taxon>
        <taxon>Pseudomonas</taxon>
    </lineage>
</organism>
<dbReference type="InterPro" id="IPR029510">
    <property type="entry name" value="Ald_DH_CS_GLU"/>
</dbReference>
<evidence type="ECO:0000256" key="5">
    <source>
        <dbReference type="RuleBase" id="RU003345"/>
    </source>
</evidence>
<dbReference type="InterPro" id="IPR016161">
    <property type="entry name" value="Ald_DH/histidinol_DH"/>
</dbReference>
<evidence type="ECO:0000256" key="3">
    <source>
        <dbReference type="ARBA" id="ARBA00023027"/>
    </source>
</evidence>
<accession>A0A7Y7XVX4</accession>
<dbReference type="InterPro" id="IPR016162">
    <property type="entry name" value="Ald_DH_N"/>
</dbReference>
<feature type="domain" description="Aldehyde dehydrogenase" evidence="6">
    <location>
        <begin position="14"/>
        <end position="481"/>
    </location>
</feature>
<dbReference type="EC" id="1.2.1.85" evidence="7"/>
<comment type="similarity">
    <text evidence="1 5">Belongs to the aldehyde dehydrogenase family.</text>
</comment>
<evidence type="ECO:0000256" key="4">
    <source>
        <dbReference type="PROSITE-ProRule" id="PRU10007"/>
    </source>
</evidence>
<evidence type="ECO:0000313" key="7">
    <source>
        <dbReference type="EMBL" id="NWC12961.1"/>
    </source>
</evidence>
<dbReference type="SUPFAM" id="SSF53720">
    <property type="entry name" value="ALDH-like"/>
    <property type="match status" value="1"/>
</dbReference>
<dbReference type="RefSeq" id="WP_083875306.1">
    <property type="nucleotide sequence ID" value="NZ_JACAQE010000001.1"/>
</dbReference>
<dbReference type="AlphaFoldDB" id="A0A7Y7XVX4"/>
<keyword evidence="3" id="KW-0520">NAD</keyword>
<dbReference type="FunFam" id="3.40.605.10:FF:000007">
    <property type="entry name" value="NAD/NADP-dependent betaine aldehyde dehydrogenase"/>
    <property type="match status" value="1"/>
</dbReference>
<sequence>MPLREFHNFIGNQWVEGVRTFDNRNPADNSLIGPVHEAGQAQVDAAVKAARAALTGPWGKLSVAQRVALLHKVAEGIERRAEEFIAAEIADTGKPYGLASHLDIPRGAANFKVFADLIKNVPTESFTMDTPDGGKAVNYAVRAPRGVIAVVCPWNLPLLLMTWKVGPALACGNTVVVKPSEETPATATLLGEVMRDAGVPAGVYNVVHGFGENSAGAFLTAHPEVNGITFTGETGTGEIIMKAAARGLRPVSLELGGKNAGVVFADADLDKAVAGIARSAFENSGQVCLGTERVYVQRPLFERFVQALKAKVETLRIGAPHAEGTTLGPLVSLGHREKVLGYYRQAVRDGATVVSGGGIPPMPAELAEGAWIQPTIWTGLAEDSAVIREEIFGPCCHIAPFDDEEEVVRLVNATRYGLAASVWTSNLQVAHRMGAALDVGICWINSWFLRDLRTAFGGAKQSGIGREGGVHSLEFYTELRNICVRL</sequence>
<name>A0A7Y7XVX4_9PSED</name>
<proteinExistence type="inferred from homology"/>
<dbReference type="PROSITE" id="PS00687">
    <property type="entry name" value="ALDEHYDE_DEHYDR_GLU"/>
    <property type="match status" value="1"/>
</dbReference>
<dbReference type="FunFam" id="3.40.309.10:FF:000009">
    <property type="entry name" value="Aldehyde dehydrogenase A"/>
    <property type="match status" value="1"/>
</dbReference>
<dbReference type="Proteomes" id="UP000517547">
    <property type="component" value="Unassembled WGS sequence"/>
</dbReference>
<dbReference type="NCBIfam" id="TIGR03216">
    <property type="entry name" value="OH_muco_semi_DH"/>
    <property type="match status" value="1"/>
</dbReference>
<dbReference type="CDD" id="cd07093">
    <property type="entry name" value="ALDH_F8_HMSADH"/>
    <property type="match status" value="1"/>
</dbReference>
<protein>
    <submittedName>
        <fullName evidence="7">2-hydroxymuconic semialdehyde dehydrogenase</fullName>
        <ecNumber evidence="7">1.2.1.85</ecNumber>
    </submittedName>
</protein>
<dbReference type="InterPro" id="IPR016160">
    <property type="entry name" value="Ald_DH_CS_CYS"/>
</dbReference>
<evidence type="ECO:0000313" key="8">
    <source>
        <dbReference type="Proteomes" id="UP000517547"/>
    </source>
</evidence>
<dbReference type="Gene3D" id="3.40.605.10">
    <property type="entry name" value="Aldehyde Dehydrogenase, Chain A, domain 1"/>
    <property type="match status" value="1"/>
</dbReference>
<dbReference type="Pfam" id="PF00171">
    <property type="entry name" value="Aldedh"/>
    <property type="match status" value="1"/>
</dbReference>